<dbReference type="InterPro" id="IPR058620">
    <property type="entry name" value="YtrI_C"/>
</dbReference>
<dbReference type="Pfam" id="PF26347">
    <property type="entry name" value="YtrI_sporulation"/>
    <property type="match status" value="1"/>
</dbReference>
<dbReference type="Proteomes" id="UP000309673">
    <property type="component" value="Unassembled WGS sequence"/>
</dbReference>
<keyword evidence="4" id="KW-1185">Reference proteome</keyword>
<proteinExistence type="predicted"/>
<dbReference type="RefSeq" id="WP_136779175.1">
    <property type="nucleotide sequence ID" value="NZ_SUPK01000009.1"/>
</dbReference>
<reference evidence="3 4" key="1">
    <citation type="submission" date="2019-04" db="EMBL/GenBank/DDBJ databases">
        <title>Cohnella sp. nov., isolated from soil.</title>
        <authorList>
            <person name="Kim W."/>
        </authorList>
    </citation>
    <scope>NUCLEOTIDE SEQUENCE [LARGE SCALE GENOMIC DNA]</scope>
    <source>
        <strain evidence="3 4">CAU 1483</strain>
    </source>
</reference>
<dbReference type="OrthoDB" id="2655161at2"/>
<evidence type="ECO:0000256" key="1">
    <source>
        <dbReference type="SAM" id="Phobius"/>
    </source>
</evidence>
<organism evidence="3 4">
    <name type="scientific">Cohnella pontilimi</name>
    <dbReference type="NCBI Taxonomy" id="2564100"/>
    <lineage>
        <taxon>Bacteria</taxon>
        <taxon>Bacillati</taxon>
        <taxon>Bacillota</taxon>
        <taxon>Bacilli</taxon>
        <taxon>Bacillales</taxon>
        <taxon>Paenibacillaceae</taxon>
        <taxon>Cohnella</taxon>
    </lineage>
</organism>
<keyword evidence="1" id="KW-0812">Transmembrane</keyword>
<protein>
    <recommendedName>
        <fullName evidence="2">Sporulation membrane protein YtrI C-terminal domain-containing protein</fullName>
    </recommendedName>
</protein>
<feature type="domain" description="Sporulation membrane protein YtrI C-terminal" evidence="2">
    <location>
        <begin position="84"/>
        <end position="159"/>
    </location>
</feature>
<evidence type="ECO:0000259" key="2">
    <source>
        <dbReference type="Pfam" id="PF26347"/>
    </source>
</evidence>
<keyword evidence="1" id="KW-1133">Transmembrane helix</keyword>
<name>A0A4U0F6Z6_9BACL</name>
<comment type="caution">
    <text evidence="3">The sequence shown here is derived from an EMBL/GenBank/DDBJ whole genome shotgun (WGS) entry which is preliminary data.</text>
</comment>
<dbReference type="EMBL" id="SUPK01000009">
    <property type="protein sequence ID" value="TJY39734.1"/>
    <property type="molecule type" value="Genomic_DNA"/>
</dbReference>
<gene>
    <name evidence="3" type="ORF">E5161_17440</name>
</gene>
<accession>A0A4U0F6Z6</accession>
<keyword evidence="1" id="KW-0472">Membrane</keyword>
<feature type="transmembrane region" description="Helical" evidence="1">
    <location>
        <begin position="12"/>
        <end position="34"/>
    </location>
</feature>
<evidence type="ECO:0000313" key="3">
    <source>
        <dbReference type="EMBL" id="TJY39734.1"/>
    </source>
</evidence>
<evidence type="ECO:0000313" key="4">
    <source>
        <dbReference type="Proteomes" id="UP000309673"/>
    </source>
</evidence>
<sequence length="165" mass="18754">MRVPSFERFRKFSQLAAFFVCGMVVGAAAFNGLYHAAYSEVLQKNYELMAQIEDYRDQIQRLESDLGKESVIHSMIVFVGVPEGKPDIDVVTEKELKTRIKKDLASFRGRKIYDIGKDASFAEKLFENKIYTGIGNSDYAVRIKTILLADGVLQVWVEARVHLQP</sequence>
<dbReference type="AlphaFoldDB" id="A0A4U0F6Z6"/>